<dbReference type="Gene3D" id="2.40.10.340">
    <property type="entry name" value="Rod shape-determining protein MreC, domain 1"/>
    <property type="match status" value="1"/>
</dbReference>
<evidence type="ECO:0000256" key="5">
    <source>
        <dbReference type="SAM" id="MobiDB-lite"/>
    </source>
</evidence>
<evidence type="ECO:0000313" key="7">
    <source>
        <dbReference type="EMBL" id="VAW52562.1"/>
    </source>
</evidence>
<dbReference type="PANTHER" id="PTHR34138:SF1">
    <property type="entry name" value="CELL SHAPE-DETERMINING PROTEIN MREC"/>
    <property type="match status" value="1"/>
</dbReference>
<sequence length="316" mass="35223">MQPLFARGPSATFRMIVLVAASLALMTADHRWKSLEFVRSALSNIIYPLQYTIDLPIQLYYWSDEVFSSRQELLDKNREFEARHLENRVQLQKLDIIEKENERLRGLLSATPKATERLLIAEIINVDVDPFKQLIVLNKGSSSEVYLGQPIIDAKGIMGQIIHVGPLSSTAILITDASHALPVQIDRTGLRANAVGTGKIGQLNLRHLTHNVDIKVGDTLITSGLGGTFPPNYPVAHITKVEHPAGEPFAYVEATPIAQLDQTREVLLVWRNTPEEKTTDTKPESKSKEKSTETTTPETDKVENKPEAKQTDDSNE</sequence>
<dbReference type="InterPro" id="IPR007221">
    <property type="entry name" value="MreC"/>
</dbReference>
<dbReference type="InterPro" id="IPR042175">
    <property type="entry name" value="Cell/Rod_MreC_2"/>
</dbReference>
<proteinExistence type="inferred from homology"/>
<feature type="region of interest" description="Disordered" evidence="5">
    <location>
        <begin position="271"/>
        <end position="316"/>
    </location>
</feature>
<dbReference type="PANTHER" id="PTHR34138">
    <property type="entry name" value="CELL SHAPE-DETERMINING PROTEIN MREC"/>
    <property type="match status" value="1"/>
</dbReference>
<feature type="domain" description="Rod shape-determining protein MreC beta-barrel core" evidence="6">
    <location>
        <begin position="123"/>
        <end position="270"/>
    </location>
</feature>
<gene>
    <name evidence="7" type="ORF">MNBD_GAMMA05-878</name>
</gene>
<evidence type="ECO:0000256" key="2">
    <source>
        <dbReference type="ARBA" id="ARBA00013855"/>
    </source>
</evidence>
<evidence type="ECO:0000256" key="3">
    <source>
        <dbReference type="ARBA" id="ARBA00022960"/>
    </source>
</evidence>
<name>A0A3B0WMP1_9ZZZZ</name>
<keyword evidence="3" id="KW-0133">Cell shape</keyword>
<dbReference type="InterPro" id="IPR042177">
    <property type="entry name" value="Cell/Rod_1"/>
</dbReference>
<comment type="similarity">
    <text evidence="1">Belongs to the MreC family.</text>
</comment>
<dbReference type="AlphaFoldDB" id="A0A3B0WMP1"/>
<dbReference type="Pfam" id="PF04085">
    <property type="entry name" value="MreC"/>
    <property type="match status" value="1"/>
</dbReference>
<dbReference type="GO" id="GO:0008360">
    <property type="term" value="P:regulation of cell shape"/>
    <property type="evidence" value="ECO:0007669"/>
    <property type="project" value="UniProtKB-KW"/>
</dbReference>
<dbReference type="NCBIfam" id="TIGR00219">
    <property type="entry name" value="mreC"/>
    <property type="match status" value="1"/>
</dbReference>
<evidence type="ECO:0000256" key="4">
    <source>
        <dbReference type="ARBA" id="ARBA00032089"/>
    </source>
</evidence>
<reference evidence="7" key="1">
    <citation type="submission" date="2018-06" db="EMBL/GenBank/DDBJ databases">
        <authorList>
            <person name="Zhirakovskaya E."/>
        </authorList>
    </citation>
    <scope>NUCLEOTIDE SEQUENCE</scope>
</reference>
<dbReference type="EMBL" id="UOFE01000029">
    <property type="protein sequence ID" value="VAW52562.1"/>
    <property type="molecule type" value="Genomic_DNA"/>
</dbReference>
<dbReference type="Gene3D" id="2.40.10.350">
    <property type="entry name" value="Rod shape-determining protein MreC, domain 2"/>
    <property type="match status" value="1"/>
</dbReference>
<dbReference type="GO" id="GO:0005886">
    <property type="term" value="C:plasma membrane"/>
    <property type="evidence" value="ECO:0007669"/>
    <property type="project" value="TreeGrafter"/>
</dbReference>
<accession>A0A3B0WMP1</accession>
<dbReference type="PIRSF" id="PIRSF038471">
    <property type="entry name" value="MreC"/>
    <property type="match status" value="1"/>
</dbReference>
<organism evidence="7">
    <name type="scientific">hydrothermal vent metagenome</name>
    <dbReference type="NCBI Taxonomy" id="652676"/>
    <lineage>
        <taxon>unclassified sequences</taxon>
        <taxon>metagenomes</taxon>
        <taxon>ecological metagenomes</taxon>
    </lineage>
</organism>
<protein>
    <recommendedName>
        <fullName evidence="2">Cell shape-determining protein MreC</fullName>
    </recommendedName>
    <alternativeName>
        <fullName evidence="4">Cell shape protein MreC</fullName>
    </alternativeName>
</protein>
<evidence type="ECO:0000259" key="6">
    <source>
        <dbReference type="Pfam" id="PF04085"/>
    </source>
</evidence>
<evidence type="ECO:0000256" key="1">
    <source>
        <dbReference type="ARBA" id="ARBA00009369"/>
    </source>
</evidence>
<feature type="compositionally biased region" description="Basic and acidic residues" evidence="5">
    <location>
        <begin position="273"/>
        <end position="316"/>
    </location>
</feature>
<dbReference type="InterPro" id="IPR055342">
    <property type="entry name" value="MreC_beta-barrel_core"/>
</dbReference>